<feature type="repeat" description="WD" evidence="2">
    <location>
        <begin position="1221"/>
        <end position="1260"/>
    </location>
</feature>
<keyword evidence="1" id="KW-0677">Repeat</keyword>
<dbReference type="SUPFAM" id="SSF50969">
    <property type="entry name" value="YVTN repeat-like/Quinoprotein amine dehydrogenase"/>
    <property type="match status" value="1"/>
</dbReference>
<dbReference type="SUPFAM" id="SSF52540">
    <property type="entry name" value="P-loop containing nucleoside triphosphate hydrolases"/>
    <property type="match status" value="1"/>
</dbReference>
<accession>A0ABR0SP81</accession>
<dbReference type="Pfam" id="PF00400">
    <property type="entry name" value="WD40"/>
    <property type="match status" value="1"/>
</dbReference>
<dbReference type="InterPro" id="IPR031359">
    <property type="entry name" value="NACHT_N"/>
</dbReference>
<organism evidence="4 5">
    <name type="scientific">Cladobotryum mycophilum</name>
    <dbReference type="NCBI Taxonomy" id="491253"/>
    <lineage>
        <taxon>Eukaryota</taxon>
        <taxon>Fungi</taxon>
        <taxon>Dikarya</taxon>
        <taxon>Ascomycota</taxon>
        <taxon>Pezizomycotina</taxon>
        <taxon>Sordariomycetes</taxon>
        <taxon>Hypocreomycetidae</taxon>
        <taxon>Hypocreales</taxon>
        <taxon>Hypocreaceae</taxon>
        <taxon>Cladobotryum</taxon>
    </lineage>
</organism>
<name>A0ABR0SP81_9HYPO</name>
<dbReference type="PANTHER" id="PTHR10039:SF14">
    <property type="entry name" value="NACHT DOMAIN-CONTAINING PROTEIN"/>
    <property type="match status" value="1"/>
</dbReference>
<dbReference type="Gene3D" id="3.40.50.300">
    <property type="entry name" value="P-loop containing nucleotide triphosphate hydrolases"/>
    <property type="match status" value="1"/>
</dbReference>
<dbReference type="InterPro" id="IPR001680">
    <property type="entry name" value="WD40_rpt"/>
</dbReference>
<dbReference type="PROSITE" id="PS50837">
    <property type="entry name" value="NACHT"/>
    <property type="match status" value="1"/>
</dbReference>
<evidence type="ECO:0000313" key="5">
    <source>
        <dbReference type="Proteomes" id="UP001338125"/>
    </source>
</evidence>
<dbReference type="SUPFAM" id="SSF50978">
    <property type="entry name" value="WD40 repeat-like"/>
    <property type="match status" value="1"/>
</dbReference>
<evidence type="ECO:0000313" key="4">
    <source>
        <dbReference type="EMBL" id="KAK5993986.1"/>
    </source>
</evidence>
<dbReference type="SMART" id="SM00320">
    <property type="entry name" value="WD40"/>
    <property type="match status" value="5"/>
</dbReference>
<reference evidence="4 5" key="1">
    <citation type="submission" date="2024-01" db="EMBL/GenBank/DDBJ databases">
        <title>Complete genome of Cladobotryum mycophilum ATHUM6906.</title>
        <authorList>
            <person name="Christinaki A.C."/>
            <person name="Myridakis A.I."/>
            <person name="Kouvelis V.N."/>
        </authorList>
    </citation>
    <scope>NUCLEOTIDE SEQUENCE [LARGE SCALE GENOMIC DNA]</scope>
    <source>
        <strain evidence="4 5">ATHUM6906</strain>
    </source>
</reference>
<dbReference type="InterPro" id="IPR036322">
    <property type="entry name" value="WD40_repeat_dom_sf"/>
</dbReference>
<evidence type="ECO:0000256" key="1">
    <source>
        <dbReference type="ARBA" id="ARBA00022737"/>
    </source>
</evidence>
<dbReference type="InterPro" id="IPR015943">
    <property type="entry name" value="WD40/YVTN_repeat-like_dom_sf"/>
</dbReference>
<sequence length="1549" mass="175122">MVSEKKNIFSKLGERFRRHRHRSSQNVAVASIEPSHVQSRSAATIAVTTCEQESDAQERPVSLPESLGAVISDEITRFPITTAERLWNRAYYGLKMDESALVQAYEKILSTMLQSTLMGSEPMGAEENAIEQNDVCIRRSQMHRVIHAGLEQTARETSVKGNIGMAMQGITAAKDLVGAAIKDIPQAGLPWAGVCLALEIIANPIAQTGANRAGIKHVMNSMNWYWELADQLFKDDQDYNFSGMQRELNTRLIEFYKMLLLFEIKSVCSYYRHRGIEFLRDLVKLDDWDGSMHEIRDAEAYFREHLNGFIGMKSASHLQQLVVHSKAQETYQKTEKDIQCLRDLRITDPRADKSRIEKMKGGLLEESYQWILTNSEFQSLLKDADRRLLWLRGDPGKGKTMLLCGIVNELTQISAQRSGVSVSYFFCQATVPTINNHLAVLRGIIWLLAEQNPALLSHIRKQYDSAGKDLFEDSNSWYALSQIFSDILRDEELTTTYVIIDALDECITGLNELMDLVQELLPSTNVKWILSSRNWPQIERSLISTHGLGGASISLEVNADVVATAVDVYVSYKASQMSLLERDGQLRDEVCRQIREKANSTFLWVAIVFKQLQRLANIHYDDRSEILKILDTMPKDLTDLYSLMLKQIDQWEGDDPQRCRTVLAIVTLAYRPLHLLELATLAGFKDNLAKPLQLQSLIQSCGSFLTVRHDTVYFIHQSAKEYLTDNGLAQSTIFPNGLANTHRTIISHSLRTMNYKLQRDIYGIGHPGVPIEDIKIPDPDPLGYIEYSCAHWVGHACQTITGTYNLEVRVDFSDSGNILEFIKVHFLHWVEAISLRRNLHSCIVDMKRLDALLQQTIPNSEVSKLVHDSCRFMQYHLWSIENFPLQIYLSALLFSPTQSLIRRLFEDELPYWIVTKPDVENDWSPCLQTIEVDWGFEPVAISGDLKPLTSVRDSNDVRLWDIASGKQIQTFKSSKRVCRLTFSSDSKLVRTETGDHAQEWDVVSGIMLQEIAIPNRRCVLSENLRFLATDDRNMDITIQEVFTGTTLWVMSTPGHVPLDTETILSNDAKFLAFPSKSGKNCEMGSISILEVGTSAKILTLPPGKMQFSTRGHLIALATTRNLEIWDLYTRGKVQSVGDWSMEPFSVVFSINSDFVAVGGDHGKVCVWNITTAQQLFQLDRHNRSDAVHNLALSNDVKFLTSGYNSVVKIWNLMVSPKSDISKGHVSRINLFAFSSDFMLVASWAENIKIWDTRTCREIQTLPNMSSKRRYGRDRLFFSSDSKLIYAYPIWTGLKVLEIASGKELPKSLARCADEIALSADANLIAYTDKYMPNICHVTIDNKTLDLVQKGKSIFRLALSNNSKHLALLSNDGIVSVWYAATGQMLWKMQNNAYPDEIQYIRELGIRSLAVSDDGNRAIFTGREVCVIPWGKKTYKVRTGSEAFIPYFDATQSYIVTQRGRINMASLESCAETPCETGASCQVSHTAEGLGLNDDRSWITWNEQKILWLPPDYQPHKEDPVVISPLSIIFSSKSNYPIIIGFSGPPSFGF</sequence>
<dbReference type="Proteomes" id="UP001338125">
    <property type="component" value="Unassembled WGS sequence"/>
</dbReference>
<keyword evidence="5" id="KW-1185">Reference proteome</keyword>
<protein>
    <submittedName>
        <fullName evidence="4">Vegetative incompatibility protein HET-E-1</fullName>
    </submittedName>
</protein>
<comment type="caution">
    <text evidence="4">The sequence shown here is derived from an EMBL/GenBank/DDBJ whole genome shotgun (WGS) entry which is preliminary data.</text>
</comment>
<dbReference type="Pfam" id="PF24883">
    <property type="entry name" value="NPHP3_N"/>
    <property type="match status" value="1"/>
</dbReference>
<dbReference type="Gene3D" id="2.130.10.10">
    <property type="entry name" value="YVTN repeat-like/Quinoprotein amine dehydrogenase"/>
    <property type="match status" value="3"/>
</dbReference>
<dbReference type="EMBL" id="JAVFKD010000012">
    <property type="protein sequence ID" value="KAK5993986.1"/>
    <property type="molecule type" value="Genomic_DNA"/>
</dbReference>
<gene>
    <name evidence="4" type="ORF">PT974_07425</name>
</gene>
<feature type="domain" description="NACHT" evidence="3">
    <location>
        <begin position="387"/>
        <end position="533"/>
    </location>
</feature>
<proteinExistence type="predicted"/>
<dbReference type="InterPro" id="IPR007111">
    <property type="entry name" value="NACHT_NTPase"/>
</dbReference>
<keyword evidence="2" id="KW-0853">WD repeat</keyword>
<dbReference type="InterPro" id="IPR056884">
    <property type="entry name" value="NPHP3-like_N"/>
</dbReference>
<dbReference type="InterPro" id="IPR027417">
    <property type="entry name" value="P-loop_NTPase"/>
</dbReference>
<dbReference type="PROSITE" id="PS50082">
    <property type="entry name" value="WD_REPEATS_2"/>
    <property type="match status" value="1"/>
</dbReference>
<dbReference type="PANTHER" id="PTHR10039">
    <property type="entry name" value="AMELOGENIN"/>
    <property type="match status" value="1"/>
</dbReference>
<dbReference type="Pfam" id="PF17100">
    <property type="entry name" value="NACHT_N"/>
    <property type="match status" value="1"/>
</dbReference>
<evidence type="ECO:0000256" key="2">
    <source>
        <dbReference type="PROSITE-ProRule" id="PRU00221"/>
    </source>
</evidence>
<dbReference type="InterPro" id="IPR011044">
    <property type="entry name" value="Quino_amine_DH_bsu"/>
</dbReference>
<evidence type="ECO:0000259" key="3">
    <source>
        <dbReference type="PROSITE" id="PS50837"/>
    </source>
</evidence>